<proteinExistence type="predicted"/>
<evidence type="ECO:0000313" key="2">
    <source>
        <dbReference type="EMBL" id="SZX70997.1"/>
    </source>
</evidence>
<feature type="chain" id="PRO_5016739992" description="AB hydrolase-1 domain-containing protein" evidence="1">
    <location>
        <begin position="20"/>
        <end position="422"/>
    </location>
</feature>
<dbReference type="InterPro" id="IPR029058">
    <property type="entry name" value="AB_hydrolase_fold"/>
</dbReference>
<reference evidence="2 3" key="1">
    <citation type="submission" date="2016-10" db="EMBL/GenBank/DDBJ databases">
        <authorList>
            <person name="Cai Z."/>
        </authorList>
    </citation>
    <scope>NUCLEOTIDE SEQUENCE [LARGE SCALE GENOMIC DNA]</scope>
</reference>
<dbReference type="AlphaFoldDB" id="A0A383VZZ3"/>
<dbReference type="GO" id="GO:0006629">
    <property type="term" value="P:lipid metabolic process"/>
    <property type="evidence" value="ECO:0007669"/>
    <property type="project" value="InterPro"/>
</dbReference>
<sequence>MSYLVTLAVLLASASQALAQPPIIILPGLLDSQLIVTYNKSADSSAACNNNFNNTVMWVPSIGNATEIGNFLTTFAAGPGKQLPDCWFHVMQLQRNAARQIFTSNIGVTVRPALSISQSYVLKPLQRLLLAKTGLNYSASRIKVLAYDWRLDINSMTRGGQLAQLRGRIQTISRQFKNESVILVGYSQGNLVARALLRDTKMQALVKGYIAIAPPFGGSARVMGALSSGALEGNIMPDLEAKLQIPPPYNQIISREYLMYNAAQELASLAMQAPSPAGFPGDPVIAVAGPKSYKVSQLGQLFSDIGQPMLAEALKSQVDASDFVPIPGVPTYCIYGGAQPTPTQLTYKAAFAADKINELPVTAGFVDGDSVVPLSSLSLCDKLTDKDNVYKLMGKINHFTVLNETAGLAAIAKAFGKILEKK</sequence>
<dbReference type="Gene3D" id="3.40.50.1820">
    <property type="entry name" value="alpha/beta hydrolase"/>
    <property type="match status" value="1"/>
</dbReference>
<evidence type="ECO:0000256" key="1">
    <source>
        <dbReference type="SAM" id="SignalP"/>
    </source>
</evidence>
<dbReference type="Pfam" id="PF02450">
    <property type="entry name" value="LCAT"/>
    <property type="match status" value="2"/>
</dbReference>
<dbReference type="InterPro" id="IPR003386">
    <property type="entry name" value="LACT/PDAT_acylTrfase"/>
</dbReference>
<dbReference type="STRING" id="3088.A0A383VZZ3"/>
<keyword evidence="1" id="KW-0732">Signal</keyword>
<evidence type="ECO:0008006" key="4">
    <source>
        <dbReference type="Google" id="ProtNLM"/>
    </source>
</evidence>
<gene>
    <name evidence="2" type="ORF">BQ4739_LOCUS11149</name>
</gene>
<dbReference type="SUPFAM" id="SSF53474">
    <property type="entry name" value="alpha/beta-Hydrolases"/>
    <property type="match status" value="1"/>
</dbReference>
<dbReference type="Proteomes" id="UP000256970">
    <property type="component" value="Unassembled WGS sequence"/>
</dbReference>
<evidence type="ECO:0000313" key="3">
    <source>
        <dbReference type="Proteomes" id="UP000256970"/>
    </source>
</evidence>
<dbReference type="PANTHER" id="PTHR11440">
    <property type="entry name" value="LECITHIN-CHOLESTEROL ACYLTRANSFERASE-RELATED"/>
    <property type="match status" value="1"/>
</dbReference>
<feature type="signal peptide" evidence="1">
    <location>
        <begin position="1"/>
        <end position="19"/>
    </location>
</feature>
<dbReference type="GO" id="GO:0008374">
    <property type="term" value="F:O-acyltransferase activity"/>
    <property type="evidence" value="ECO:0007669"/>
    <property type="project" value="InterPro"/>
</dbReference>
<dbReference type="EMBL" id="FNXT01001021">
    <property type="protein sequence ID" value="SZX70997.1"/>
    <property type="molecule type" value="Genomic_DNA"/>
</dbReference>
<name>A0A383VZZ3_TETOB</name>
<keyword evidence="3" id="KW-1185">Reference proteome</keyword>
<accession>A0A383VZZ3</accession>
<protein>
    <recommendedName>
        <fullName evidence="4">AB hydrolase-1 domain-containing protein</fullName>
    </recommendedName>
</protein>
<organism evidence="2 3">
    <name type="scientific">Tetradesmus obliquus</name>
    <name type="common">Green alga</name>
    <name type="synonym">Acutodesmus obliquus</name>
    <dbReference type="NCBI Taxonomy" id="3088"/>
    <lineage>
        <taxon>Eukaryota</taxon>
        <taxon>Viridiplantae</taxon>
        <taxon>Chlorophyta</taxon>
        <taxon>core chlorophytes</taxon>
        <taxon>Chlorophyceae</taxon>
        <taxon>CS clade</taxon>
        <taxon>Sphaeropleales</taxon>
        <taxon>Scenedesmaceae</taxon>
        <taxon>Tetradesmus</taxon>
    </lineage>
</organism>